<dbReference type="RefSeq" id="WP_006341252.1">
    <property type="nucleotide sequence ID" value="NZ_JASBUT010000011.1"/>
</dbReference>
<comment type="similarity">
    <text evidence="1">Belongs to the LysR transcriptional regulatory family.</text>
</comment>
<organism evidence="6 7">
    <name type="scientific">Parachlamydia acanthamoebae</name>
    <dbReference type="NCBI Taxonomy" id="83552"/>
    <lineage>
        <taxon>Bacteria</taxon>
        <taxon>Pseudomonadati</taxon>
        <taxon>Chlamydiota</taxon>
        <taxon>Chlamydiia</taxon>
        <taxon>Parachlamydiales</taxon>
        <taxon>Parachlamydiaceae</taxon>
        <taxon>Parachlamydia</taxon>
    </lineage>
</organism>
<dbReference type="InterPro" id="IPR036390">
    <property type="entry name" value="WH_DNA-bd_sf"/>
</dbReference>
<evidence type="ECO:0000256" key="2">
    <source>
        <dbReference type="ARBA" id="ARBA00023015"/>
    </source>
</evidence>
<dbReference type="EMBL" id="JSAM01000074">
    <property type="protein sequence ID" value="KIA77561.1"/>
    <property type="molecule type" value="Genomic_DNA"/>
</dbReference>
<evidence type="ECO:0000256" key="4">
    <source>
        <dbReference type="ARBA" id="ARBA00023163"/>
    </source>
</evidence>
<dbReference type="GO" id="GO:0003700">
    <property type="term" value="F:DNA-binding transcription factor activity"/>
    <property type="evidence" value="ECO:0007669"/>
    <property type="project" value="InterPro"/>
</dbReference>
<proteinExistence type="inferred from homology"/>
<dbReference type="GO" id="GO:0003677">
    <property type="term" value="F:DNA binding"/>
    <property type="evidence" value="ECO:0007669"/>
    <property type="project" value="UniProtKB-KW"/>
</dbReference>
<keyword evidence="4" id="KW-0804">Transcription</keyword>
<dbReference type="InterPro" id="IPR058163">
    <property type="entry name" value="LysR-type_TF_proteobact-type"/>
</dbReference>
<accession>A0A0C1C1Q0</accession>
<dbReference type="Pfam" id="PF00126">
    <property type="entry name" value="HTH_1"/>
    <property type="match status" value="1"/>
</dbReference>
<dbReference type="SUPFAM" id="SSF46785">
    <property type="entry name" value="Winged helix' DNA-binding domain"/>
    <property type="match status" value="1"/>
</dbReference>
<keyword evidence="2" id="KW-0805">Transcription regulation</keyword>
<evidence type="ECO:0000256" key="3">
    <source>
        <dbReference type="ARBA" id="ARBA00023125"/>
    </source>
</evidence>
<comment type="caution">
    <text evidence="6">The sequence shown here is derived from an EMBL/GenBank/DDBJ whole genome shotgun (WGS) entry which is preliminary data.</text>
</comment>
<dbReference type="AlphaFoldDB" id="A0A0C1C1Q0"/>
<dbReference type="SUPFAM" id="SSF53850">
    <property type="entry name" value="Periplasmic binding protein-like II"/>
    <property type="match status" value="1"/>
</dbReference>
<dbReference type="InterPro" id="IPR000847">
    <property type="entry name" value="LysR_HTH_N"/>
</dbReference>
<dbReference type="PROSITE" id="PS50931">
    <property type="entry name" value="HTH_LYSR"/>
    <property type="match status" value="1"/>
</dbReference>
<dbReference type="InterPro" id="IPR005119">
    <property type="entry name" value="LysR_subst-bd"/>
</dbReference>
<keyword evidence="3" id="KW-0238">DNA-binding</keyword>
<dbReference type="Pfam" id="PF03466">
    <property type="entry name" value="LysR_substrate"/>
    <property type="match status" value="1"/>
</dbReference>
<dbReference type="InterPro" id="IPR036388">
    <property type="entry name" value="WH-like_DNA-bd_sf"/>
</dbReference>
<sequence length="301" mass="34272">MSKFDQILYFMAIVEANSFAKAAKKLSISTAAVSKQMHLLEKHLGVELIHRTTRRLELSESGKLYFEHCKKIVHEMEEAERLISNVRAEPRGNLFVVSGRHFAQHYILPFLCEFVQAYPQVCLNLELAERIPDLYQEKIDLVIGYSIPGPELAVQRKIATTTYVLCASPNYLHKYGTPLKPADLTNHIYITHSMRKPDDKLSFNDGSEIHLNPMLKLNDSNALAQCAIAGLGIIKIHHYIVAEALEKGSLVEILASYKEPKTPIYLYYQESRHLQPKIRYFIDFVLSHISTQHKVGSTPVI</sequence>
<dbReference type="PANTHER" id="PTHR30537">
    <property type="entry name" value="HTH-TYPE TRANSCRIPTIONAL REGULATOR"/>
    <property type="match status" value="1"/>
</dbReference>
<gene>
    <name evidence="6" type="ORF">DB43_GE00420</name>
</gene>
<dbReference type="Gene3D" id="1.10.10.10">
    <property type="entry name" value="Winged helix-like DNA-binding domain superfamily/Winged helix DNA-binding domain"/>
    <property type="match status" value="1"/>
</dbReference>
<evidence type="ECO:0000313" key="7">
    <source>
        <dbReference type="Proteomes" id="UP000031307"/>
    </source>
</evidence>
<evidence type="ECO:0000313" key="6">
    <source>
        <dbReference type="EMBL" id="KIA77561.1"/>
    </source>
</evidence>
<dbReference type="Proteomes" id="UP000031307">
    <property type="component" value="Unassembled WGS sequence"/>
</dbReference>
<evidence type="ECO:0000256" key="1">
    <source>
        <dbReference type="ARBA" id="ARBA00009437"/>
    </source>
</evidence>
<protein>
    <submittedName>
        <fullName evidence="6">Putative HTH-type transcriptional regulator</fullName>
    </submittedName>
</protein>
<dbReference type="FunFam" id="1.10.10.10:FF:000001">
    <property type="entry name" value="LysR family transcriptional regulator"/>
    <property type="match status" value="1"/>
</dbReference>
<dbReference type="PANTHER" id="PTHR30537:SF5">
    <property type="entry name" value="HTH-TYPE TRANSCRIPTIONAL ACTIVATOR TTDR-RELATED"/>
    <property type="match status" value="1"/>
</dbReference>
<dbReference type="CDD" id="cd08422">
    <property type="entry name" value="PBP2_CrgA_like"/>
    <property type="match status" value="1"/>
</dbReference>
<reference evidence="6 7" key="1">
    <citation type="journal article" date="2014" name="Mol. Biol. Evol.">
        <title>Massive expansion of Ubiquitination-related gene families within the Chlamydiae.</title>
        <authorList>
            <person name="Domman D."/>
            <person name="Collingro A."/>
            <person name="Lagkouvardos I."/>
            <person name="Gehre L."/>
            <person name="Weinmaier T."/>
            <person name="Rattei T."/>
            <person name="Subtil A."/>
            <person name="Horn M."/>
        </authorList>
    </citation>
    <scope>NUCLEOTIDE SEQUENCE [LARGE SCALE GENOMIC DNA]</scope>
    <source>
        <strain evidence="6 7">OEW1</strain>
    </source>
</reference>
<dbReference type="PRINTS" id="PR00039">
    <property type="entry name" value="HTHLYSR"/>
</dbReference>
<dbReference type="Gene3D" id="3.40.190.290">
    <property type="match status" value="1"/>
</dbReference>
<name>A0A0C1C1Q0_9BACT</name>
<dbReference type="PATRIC" id="fig|83552.4.peg.1315"/>
<evidence type="ECO:0000259" key="5">
    <source>
        <dbReference type="PROSITE" id="PS50931"/>
    </source>
</evidence>
<feature type="domain" description="HTH lysR-type" evidence="5">
    <location>
        <begin position="1"/>
        <end position="59"/>
    </location>
</feature>